<proteinExistence type="inferred from homology"/>
<keyword evidence="5" id="KW-1133">Transmembrane helix</keyword>
<protein>
    <submittedName>
        <fullName evidence="8">Mitoguardin-like</fullName>
    </submittedName>
</protein>
<evidence type="ECO:0000256" key="2">
    <source>
        <dbReference type="ARBA" id="ARBA00008969"/>
    </source>
</evidence>
<dbReference type="Pfam" id="PF10265">
    <property type="entry name" value="Miga"/>
    <property type="match status" value="1"/>
</dbReference>
<dbReference type="RefSeq" id="XP_028155342.1">
    <property type="nucleotide sequence ID" value="XM_028299541.1"/>
</dbReference>
<dbReference type="InterPro" id="IPR019392">
    <property type="entry name" value="Miga"/>
</dbReference>
<sequence length="111" mass="13051">VADLREFEEFSEYFPDLESYPLYQSALRQVENGGIPCRTLRTEIVKCGSDGEYLAKLHCLRLAFQHMLRDRMTYNWFVDAGRQILADLLLYADKDPKDFLIGKKCENYFNL</sequence>
<keyword evidence="6" id="KW-0496">Mitochondrion</keyword>
<name>A0A6P7H9M2_DIAVI</name>
<dbReference type="InParanoid" id="A0A6P7H9M2"/>
<dbReference type="AlphaFoldDB" id="A0A6P7H9M2"/>
<evidence type="ECO:0000256" key="3">
    <source>
        <dbReference type="ARBA" id="ARBA00022692"/>
    </source>
</evidence>
<feature type="non-terminal residue" evidence="8">
    <location>
        <position position="1"/>
    </location>
</feature>
<evidence type="ECO:0000256" key="1">
    <source>
        <dbReference type="ARBA" id="ARBA00004294"/>
    </source>
</evidence>
<evidence type="ECO:0000313" key="8">
    <source>
        <dbReference type="RefSeq" id="XP_028155342.1"/>
    </source>
</evidence>
<dbReference type="PANTHER" id="PTHR21508">
    <property type="entry name" value="MITOGUARDIN"/>
    <property type="match status" value="1"/>
</dbReference>
<dbReference type="GO" id="GO:0005741">
    <property type="term" value="C:mitochondrial outer membrane"/>
    <property type="evidence" value="ECO:0007669"/>
    <property type="project" value="UniProtKB-SubCell"/>
</dbReference>
<gene>
    <name evidence="8" type="primary">LOC114349145</name>
</gene>
<dbReference type="GO" id="GO:0008053">
    <property type="term" value="P:mitochondrial fusion"/>
    <property type="evidence" value="ECO:0007669"/>
    <property type="project" value="InterPro"/>
</dbReference>
<evidence type="ECO:0000256" key="7">
    <source>
        <dbReference type="ARBA" id="ARBA00023136"/>
    </source>
</evidence>
<evidence type="ECO:0000256" key="6">
    <source>
        <dbReference type="ARBA" id="ARBA00023128"/>
    </source>
</evidence>
<keyword evidence="4" id="KW-1000">Mitochondrion outer membrane</keyword>
<evidence type="ECO:0000256" key="4">
    <source>
        <dbReference type="ARBA" id="ARBA00022787"/>
    </source>
</evidence>
<keyword evidence="3" id="KW-0812">Transmembrane</keyword>
<dbReference type="PANTHER" id="PTHR21508:SF5">
    <property type="entry name" value="MITOGUARDIN"/>
    <property type="match status" value="1"/>
</dbReference>
<organism evidence="8">
    <name type="scientific">Diabrotica virgifera virgifera</name>
    <name type="common">western corn rootworm</name>
    <dbReference type="NCBI Taxonomy" id="50390"/>
    <lineage>
        <taxon>Eukaryota</taxon>
        <taxon>Metazoa</taxon>
        <taxon>Ecdysozoa</taxon>
        <taxon>Arthropoda</taxon>
        <taxon>Hexapoda</taxon>
        <taxon>Insecta</taxon>
        <taxon>Pterygota</taxon>
        <taxon>Neoptera</taxon>
        <taxon>Endopterygota</taxon>
        <taxon>Coleoptera</taxon>
        <taxon>Polyphaga</taxon>
        <taxon>Cucujiformia</taxon>
        <taxon>Chrysomeloidea</taxon>
        <taxon>Chrysomelidae</taxon>
        <taxon>Galerucinae</taxon>
        <taxon>Diabroticina</taxon>
        <taxon>Diabroticites</taxon>
        <taxon>Diabrotica</taxon>
    </lineage>
</organism>
<evidence type="ECO:0000256" key="5">
    <source>
        <dbReference type="ARBA" id="ARBA00022989"/>
    </source>
</evidence>
<accession>A0A6P7H9M2</accession>
<keyword evidence="7" id="KW-0472">Membrane</keyword>
<comment type="subcellular location">
    <subcellularLocation>
        <location evidence="1">Mitochondrion outer membrane</location>
    </subcellularLocation>
</comment>
<comment type="similarity">
    <text evidence="2">Belongs to the mitoguardin family.</text>
</comment>
<reference evidence="8" key="1">
    <citation type="submission" date="2025-08" db="UniProtKB">
        <authorList>
            <consortium name="RefSeq"/>
        </authorList>
    </citation>
    <scope>IDENTIFICATION</scope>
    <source>
        <tissue evidence="8">Whole insect</tissue>
    </source>
</reference>